<dbReference type="FunFam" id="3.30.420.40:FF:000040">
    <property type="entry name" value="tRNA N6-adenosine threonylcarbamoyltransferase"/>
    <property type="match status" value="1"/>
</dbReference>
<dbReference type="InterPro" id="IPR022450">
    <property type="entry name" value="TsaD"/>
</dbReference>
<feature type="binding site" evidence="8">
    <location>
        <position position="299"/>
    </location>
    <ligand>
        <name>Fe cation</name>
        <dbReference type="ChEBI" id="CHEBI:24875"/>
    </ligand>
</feature>
<keyword evidence="3 8" id="KW-0819">tRNA processing</keyword>
<dbReference type="InterPro" id="IPR000905">
    <property type="entry name" value="Gcp-like_dom"/>
</dbReference>
<dbReference type="Proteomes" id="UP000319023">
    <property type="component" value="Unassembled WGS sequence"/>
</dbReference>
<dbReference type="AlphaFoldDB" id="A0A520LTA0"/>
<keyword evidence="2 8" id="KW-0808">Transferase</keyword>
<evidence type="ECO:0000259" key="9">
    <source>
        <dbReference type="Pfam" id="PF00814"/>
    </source>
</evidence>
<keyword evidence="1 8" id="KW-0963">Cytoplasm</keyword>
<dbReference type="EMBL" id="SHBN01000010">
    <property type="protein sequence ID" value="RZO12231.1"/>
    <property type="molecule type" value="Genomic_DNA"/>
</dbReference>
<comment type="similarity">
    <text evidence="8">Belongs to the KAE1 / TsaD family.</text>
</comment>
<feature type="binding site" evidence="8">
    <location>
        <position position="178"/>
    </location>
    <ligand>
        <name>substrate</name>
    </ligand>
</feature>
<keyword evidence="4 8" id="KW-0479">Metal-binding</keyword>
<evidence type="ECO:0000256" key="7">
    <source>
        <dbReference type="ARBA" id="ARBA00048117"/>
    </source>
</evidence>
<dbReference type="GO" id="GO:0002949">
    <property type="term" value="P:tRNA threonylcarbamoyladenosine modification"/>
    <property type="evidence" value="ECO:0007669"/>
    <property type="project" value="UniProtKB-UniRule"/>
</dbReference>
<evidence type="ECO:0000256" key="2">
    <source>
        <dbReference type="ARBA" id="ARBA00022679"/>
    </source>
</evidence>
<dbReference type="PRINTS" id="PR00789">
    <property type="entry name" value="OSIALOPTASE"/>
</dbReference>
<dbReference type="NCBIfam" id="TIGR03723">
    <property type="entry name" value="T6A_TsaD_YgjD"/>
    <property type="match status" value="1"/>
</dbReference>
<dbReference type="SUPFAM" id="SSF53067">
    <property type="entry name" value="Actin-like ATPase domain"/>
    <property type="match status" value="2"/>
</dbReference>
<dbReference type="InterPro" id="IPR017861">
    <property type="entry name" value="KAE1/TsaD"/>
</dbReference>
<dbReference type="InterPro" id="IPR043129">
    <property type="entry name" value="ATPase_NBD"/>
</dbReference>
<keyword evidence="6 8" id="KW-0012">Acyltransferase</keyword>
<evidence type="ECO:0000313" key="10">
    <source>
        <dbReference type="EMBL" id="RZO12231.1"/>
    </source>
</evidence>
<feature type="binding site" evidence="8">
    <location>
        <position position="271"/>
    </location>
    <ligand>
        <name>substrate</name>
    </ligand>
</feature>
<dbReference type="Gene3D" id="3.30.420.40">
    <property type="match status" value="2"/>
</dbReference>
<feature type="binding site" evidence="8">
    <location>
        <position position="165"/>
    </location>
    <ligand>
        <name>substrate</name>
    </ligand>
</feature>
<dbReference type="HAMAP" id="MF_01445">
    <property type="entry name" value="TsaD"/>
    <property type="match status" value="1"/>
</dbReference>
<evidence type="ECO:0000313" key="11">
    <source>
        <dbReference type="Proteomes" id="UP000319023"/>
    </source>
</evidence>
<comment type="subcellular location">
    <subcellularLocation>
        <location evidence="8">Cytoplasm</location>
    </subcellularLocation>
</comment>
<feature type="binding site" evidence="8">
    <location>
        <position position="182"/>
    </location>
    <ligand>
        <name>substrate</name>
    </ligand>
</feature>
<gene>
    <name evidence="8 10" type="primary">tsaD</name>
    <name evidence="10" type="ORF">EVB01_00895</name>
</gene>
<feature type="domain" description="Gcp-like" evidence="9">
    <location>
        <begin position="24"/>
        <end position="306"/>
    </location>
</feature>
<evidence type="ECO:0000256" key="6">
    <source>
        <dbReference type="ARBA" id="ARBA00023315"/>
    </source>
</evidence>
<comment type="function">
    <text evidence="8">Required for the formation of a threonylcarbamoyl group on adenosine at position 37 (t(6)A37) in tRNAs that read codons beginning with adenine. Is involved in the transfer of the threonylcarbamoyl moiety of threonylcarbamoyl-AMP (TC-AMP) to the N6 group of A37, together with TsaE and TsaB. TsaD likely plays a direct catalytic role in this reaction.</text>
</comment>
<name>A0A520LTA0_9GAMM</name>
<dbReference type="Pfam" id="PF00814">
    <property type="entry name" value="TsaD"/>
    <property type="match status" value="1"/>
</dbReference>
<evidence type="ECO:0000256" key="8">
    <source>
        <dbReference type="HAMAP-Rule" id="MF_01445"/>
    </source>
</evidence>
<dbReference type="EC" id="2.3.1.234" evidence="8"/>
<proteinExistence type="inferred from homology"/>
<evidence type="ECO:0000256" key="3">
    <source>
        <dbReference type="ARBA" id="ARBA00022694"/>
    </source>
</evidence>
<accession>A0A520LTA0</accession>
<evidence type="ECO:0000256" key="4">
    <source>
        <dbReference type="ARBA" id="ARBA00022723"/>
    </source>
</evidence>
<dbReference type="NCBIfam" id="TIGR00329">
    <property type="entry name" value="gcp_kae1"/>
    <property type="match status" value="1"/>
</dbReference>
<feature type="binding site" evidence="8">
    <location>
        <begin position="132"/>
        <end position="136"/>
    </location>
    <ligand>
        <name>substrate</name>
    </ligand>
</feature>
<sequence>MITLGIETSCDETAIALYDSNKGLIGEAVFSQIELHGEYGGVIPELASRDHCQKITHIYKKALGDIDSSNIDQIAYTAGPGLLGTLLIGENFAQGLALALNKPLIPINHLEGHLMAPFLSGEKLEFPFLTLLVSGGHSLIIDVKGLNDYEILGQSRDDAVGEAFDKVAKLIGLGYPGGPEIEKMAQRGDPKKFKFPQPMLHSDDYDFSFSGLKTSVLYAVQNLNEITEQDQADICASFQYAATEVLVKKISKALKDTGREGIILAGGVAANKLLREKISTLQKSFNIKVLYPPIAHCTDNAAMIAYLGSLKTDEATHQLQSHARPRWPLGMK</sequence>
<comment type="caution">
    <text evidence="10">The sequence shown here is derived from an EMBL/GenBank/DDBJ whole genome shotgun (WGS) entry which is preliminary data.</text>
</comment>
<reference evidence="10 11" key="1">
    <citation type="submission" date="2019-02" db="EMBL/GenBank/DDBJ databases">
        <title>Prokaryotic population dynamics and viral predation in marine succession experiment using metagenomics: the confinement effect.</title>
        <authorList>
            <person name="Haro-Moreno J.M."/>
            <person name="Rodriguez-Valera F."/>
            <person name="Lopez-Perez M."/>
        </authorList>
    </citation>
    <scope>NUCLEOTIDE SEQUENCE [LARGE SCALE GENOMIC DNA]</scope>
    <source>
        <strain evidence="10">MED-G168</strain>
    </source>
</reference>
<keyword evidence="5 8" id="KW-0408">Iron</keyword>
<dbReference type="GO" id="GO:0061711">
    <property type="term" value="F:tRNA N(6)-L-threonylcarbamoyladenine synthase activity"/>
    <property type="evidence" value="ECO:0007669"/>
    <property type="project" value="UniProtKB-EC"/>
</dbReference>
<feature type="binding site" evidence="8">
    <location>
        <position position="109"/>
    </location>
    <ligand>
        <name>Fe cation</name>
        <dbReference type="ChEBI" id="CHEBI:24875"/>
    </ligand>
</feature>
<evidence type="ECO:0000256" key="1">
    <source>
        <dbReference type="ARBA" id="ARBA00022490"/>
    </source>
</evidence>
<protein>
    <recommendedName>
        <fullName evidence="8">tRNA N6-adenosine threonylcarbamoyltransferase</fullName>
        <ecNumber evidence="8">2.3.1.234</ecNumber>
    </recommendedName>
    <alternativeName>
        <fullName evidence="8">N6-L-threonylcarbamoyladenine synthase</fullName>
        <shortName evidence="8">t(6)A synthase</shortName>
    </alternativeName>
    <alternativeName>
        <fullName evidence="8">t(6)A37 threonylcarbamoyladenosine biosynthesis protein TsaD</fullName>
    </alternativeName>
    <alternativeName>
        <fullName evidence="8">tRNA threonylcarbamoyladenosine biosynthesis protein TsaD</fullName>
    </alternativeName>
</protein>
<evidence type="ECO:0000256" key="5">
    <source>
        <dbReference type="ARBA" id="ARBA00023004"/>
    </source>
</evidence>
<comment type="catalytic activity">
    <reaction evidence="7 8">
        <text>L-threonylcarbamoyladenylate + adenosine(37) in tRNA = N(6)-L-threonylcarbamoyladenosine(37) in tRNA + AMP + H(+)</text>
        <dbReference type="Rhea" id="RHEA:37059"/>
        <dbReference type="Rhea" id="RHEA-COMP:10162"/>
        <dbReference type="Rhea" id="RHEA-COMP:10163"/>
        <dbReference type="ChEBI" id="CHEBI:15378"/>
        <dbReference type="ChEBI" id="CHEBI:73682"/>
        <dbReference type="ChEBI" id="CHEBI:74411"/>
        <dbReference type="ChEBI" id="CHEBI:74418"/>
        <dbReference type="ChEBI" id="CHEBI:456215"/>
        <dbReference type="EC" id="2.3.1.234"/>
    </reaction>
</comment>
<dbReference type="CDD" id="cd24133">
    <property type="entry name" value="ASKHA_NBD_TsaD_bac"/>
    <property type="match status" value="1"/>
</dbReference>
<dbReference type="GO" id="GO:0005506">
    <property type="term" value="F:iron ion binding"/>
    <property type="evidence" value="ECO:0007669"/>
    <property type="project" value="UniProtKB-UniRule"/>
</dbReference>
<organism evidence="10 11">
    <name type="scientific">SAR86 cluster bacterium</name>
    <dbReference type="NCBI Taxonomy" id="2030880"/>
    <lineage>
        <taxon>Bacteria</taxon>
        <taxon>Pseudomonadati</taxon>
        <taxon>Pseudomonadota</taxon>
        <taxon>Gammaproteobacteria</taxon>
        <taxon>SAR86 cluster</taxon>
    </lineage>
</organism>
<feature type="binding site" evidence="8">
    <location>
        <position position="113"/>
    </location>
    <ligand>
        <name>Fe cation</name>
        <dbReference type="ChEBI" id="CHEBI:24875"/>
    </ligand>
</feature>
<dbReference type="PANTHER" id="PTHR11735:SF6">
    <property type="entry name" value="TRNA N6-ADENOSINE THREONYLCARBAMOYLTRANSFERASE, MITOCHONDRIAL"/>
    <property type="match status" value="1"/>
</dbReference>
<dbReference type="PANTHER" id="PTHR11735">
    <property type="entry name" value="TRNA N6-ADENOSINE THREONYLCARBAMOYLTRANSFERASE"/>
    <property type="match status" value="1"/>
</dbReference>
<comment type="cofactor">
    <cofactor evidence="8">
        <name>Fe(2+)</name>
        <dbReference type="ChEBI" id="CHEBI:29033"/>
    </cofactor>
    <text evidence="8">Binds 1 Fe(2+) ion per subunit.</text>
</comment>
<dbReference type="GO" id="GO:0005737">
    <property type="term" value="C:cytoplasm"/>
    <property type="evidence" value="ECO:0007669"/>
    <property type="project" value="UniProtKB-SubCell"/>
</dbReference>